<evidence type="ECO:0000313" key="2">
    <source>
        <dbReference type="EMBL" id="TGD71747.1"/>
    </source>
</evidence>
<evidence type="ECO:0000313" key="3">
    <source>
        <dbReference type="Proteomes" id="UP000298050"/>
    </source>
</evidence>
<proteinExistence type="predicted"/>
<protein>
    <recommendedName>
        <fullName evidence="4">PEP-CTERM sorting domain-containing protein</fullName>
    </recommendedName>
</protein>
<dbReference type="OrthoDB" id="1134604at2"/>
<evidence type="ECO:0008006" key="4">
    <source>
        <dbReference type="Google" id="ProtNLM"/>
    </source>
</evidence>
<name>A0A4Z0LX81_9GAMM</name>
<accession>A0A4Z0LX81</accession>
<keyword evidence="3" id="KW-1185">Reference proteome</keyword>
<dbReference type="AlphaFoldDB" id="A0A4Z0LX81"/>
<dbReference type="RefSeq" id="WP_135445791.1">
    <property type="nucleotide sequence ID" value="NZ_SRLE01000012.1"/>
</dbReference>
<reference evidence="2 3" key="1">
    <citation type="submission" date="2019-04" db="EMBL/GenBank/DDBJ databases">
        <title>Taxonomy of novel Haliea sp. from mangrove soil of West Coast of India.</title>
        <authorList>
            <person name="Verma A."/>
            <person name="Kumar P."/>
            <person name="Krishnamurthi S."/>
        </authorList>
    </citation>
    <scope>NUCLEOTIDE SEQUENCE [LARGE SCALE GENOMIC DNA]</scope>
    <source>
        <strain evidence="2 3">SAOS-164</strain>
    </source>
</reference>
<gene>
    <name evidence="2" type="ORF">E4634_16665</name>
</gene>
<sequence>MNKNWIAACGAAALVFATATAQAAVMYFSPAGSGTFSQNDDVYWDMQSSAIGTSSVGGIGEFYLTDHGDFHFSSPGDMAIISGTEGGMVFAPGAAIGPSSDWDTENSDNEYVGTTDYDGVLSTGQTGIFGVRFQIGGEWHYGWVSITEGSSNQTINGWAYESTPNTPIAAGAGAVVEEVPALPLAGLLLTSLGVFGLGARRLRRA</sequence>
<dbReference type="Proteomes" id="UP000298050">
    <property type="component" value="Unassembled WGS sequence"/>
</dbReference>
<feature type="chain" id="PRO_5021437620" description="PEP-CTERM sorting domain-containing protein" evidence="1">
    <location>
        <begin position="24"/>
        <end position="205"/>
    </location>
</feature>
<feature type="signal peptide" evidence="1">
    <location>
        <begin position="1"/>
        <end position="23"/>
    </location>
</feature>
<evidence type="ECO:0000256" key="1">
    <source>
        <dbReference type="SAM" id="SignalP"/>
    </source>
</evidence>
<comment type="caution">
    <text evidence="2">The sequence shown here is derived from an EMBL/GenBank/DDBJ whole genome shotgun (WGS) entry which is preliminary data.</text>
</comment>
<dbReference type="EMBL" id="SRLE01000012">
    <property type="protein sequence ID" value="TGD71747.1"/>
    <property type="molecule type" value="Genomic_DNA"/>
</dbReference>
<keyword evidence="1" id="KW-0732">Signal</keyword>
<organism evidence="2 3">
    <name type="scientific">Mangrovimicrobium sediminis</name>
    <dbReference type="NCBI Taxonomy" id="2562682"/>
    <lineage>
        <taxon>Bacteria</taxon>
        <taxon>Pseudomonadati</taxon>
        <taxon>Pseudomonadota</taxon>
        <taxon>Gammaproteobacteria</taxon>
        <taxon>Cellvibrionales</taxon>
        <taxon>Halieaceae</taxon>
        <taxon>Mangrovimicrobium</taxon>
    </lineage>
</organism>